<protein>
    <submittedName>
        <fullName evidence="2">Uncharacterized protein</fullName>
    </submittedName>
</protein>
<evidence type="ECO:0000313" key="3">
    <source>
        <dbReference type="Proteomes" id="UP000198215"/>
    </source>
</evidence>
<gene>
    <name evidence="2" type="ORF">GA0070614_0804</name>
</gene>
<proteinExistence type="predicted"/>
<evidence type="ECO:0000256" key="1">
    <source>
        <dbReference type="SAM" id="MobiDB-lite"/>
    </source>
</evidence>
<name>A0A1C5H669_9ACTN</name>
<organism evidence="2 3">
    <name type="scientific">Micromonospora coxensis</name>
    <dbReference type="NCBI Taxonomy" id="356852"/>
    <lineage>
        <taxon>Bacteria</taxon>
        <taxon>Bacillati</taxon>
        <taxon>Actinomycetota</taxon>
        <taxon>Actinomycetes</taxon>
        <taxon>Micromonosporales</taxon>
        <taxon>Micromonosporaceae</taxon>
        <taxon>Micromonospora</taxon>
    </lineage>
</organism>
<feature type="compositionally biased region" description="Pro residues" evidence="1">
    <location>
        <begin position="149"/>
        <end position="160"/>
    </location>
</feature>
<evidence type="ECO:0000313" key="2">
    <source>
        <dbReference type="EMBL" id="SCG40921.1"/>
    </source>
</evidence>
<dbReference type="Proteomes" id="UP000198215">
    <property type="component" value="Chromosome I"/>
</dbReference>
<dbReference type="PROSITE" id="PS51257">
    <property type="entry name" value="PROKAR_LIPOPROTEIN"/>
    <property type="match status" value="1"/>
</dbReference>
<accession>A0A1C5H669</accession>
<sequence length="262" mass="27962">MPRLAPGGHNALMRTVRGNVGIVGAVVLAALLTGCVAGDHEADARRQAQEQARARLTEVTAAIARDRPWEADEFGRLVTGREGVDLMSLDGTTRQDGDGVSLVVRVRGEALVLDWNGSESARAEVTLCHRLGYRPDDRVDPVTEVDCPPTAPITPRPAPSLPSGTDERLRRSLPTGPAATERSVGAAVDRLRLDPRVRRDVATVDGAVGLALREGRRGSCLLARVVGDRVEVWRPPTVLMQPGELTCDGRTAALGLGQRDPS</sequence>
<feature type="region of interest" description="Disordered" evidence="1">
    <location>
        <begin position="148"/>
        <end position="184"/>
    </location>
</feature>
<keyword evidence="3" id="KW-1185">Reference proteome</keyword>
<reference evidence="3" key="1">
    <citation type="submission" date="2016-06" db="EMBL/GenBank/DDBJ databases">
        <authorList>
            <person name="Varghese N."/>
            <person name="Submissions Spin"/>
        </authorList>
    </citation>
    <scope>NUCLEOTIDE SEQUENCE [LARGE SCALE GENOMIC DNA]</scope>
    <source>
        <strain evidence="3">DSM 45161</strain>
    </source>
</reference>
<dbReference type="AlphaFoldDB" id="A0A1C5H669"/>
<dbReference type="EMBL" id="LT607753">
    <property type="protein sequence ID" value="SCG40921.1"/>
    <property type="molecule type" value="Genomic_DNA"/>
</dbReference>